<comment type="caution">
    <text evidence="4">The sequence shown here is derived from an EMBL/GenBank/DDBJ whole genome shotgun (WGS) entry which is preliminary data.</text>
</comment>
<dbReference type="PROSITE" id="PS50118">
    <property type="entry name" value="HMG_BOX_2"/>
    <property type="match status" value="1"/>
</dbReference>
<accession>A0A9W8TMM5</accession>
<evidence type="ECO:0000259" key="3">
    <source>
        <dbReference type="PROSITE" id="PS50118"/>
    </source>
</evidence>
<dbReference type="InterPro" id="IPR009071">
    <property type="entry name" value="HMG_box_dom"/>
</dbReference>
<dbReference type="Gene3D" id="1.10.30.10">
    <property type="entry name" value="High mobility group box domain"/>
    <property type="match status" value="1"/>
</dbReference>
<keyword evidence="1" id="KW-0539">Nucleus</keyword>
<dbReference type="Proteomes" id="UP001148614">
    <property type="component" value="Unassembled WGS sequence"/>
</dbReference>
<protein>
    <recommendedName>
        <fullName evidence="3">HMG box domain-containing protein</fullName>
    </recommendedName>
</protein>
<keyword evidence="1" id="KW-0238">DNA-binding</keyword>
<proteinExistence type="predicted"/>
<feature type="region of interest" description="Disordered" evidence="2">
    <location>
        <begin position="1"/>
        <end position="36"/>
    </location>
</feature>
<reference evidence="4" key="1">
    <citation type="submission" date="2022-07" db="EMBL/GenBank/DDBJ databases">
        <title>Genome Sequence of Xylaria arbuscula.</title>
        <authorList>
            <person name="Buettner E."/>
        </authorList>
    </citation>
    <scope>NUCLEOTIDE SEQUENCE</scope>
    <source>
        <strain evidence="4">VT107</strain>
    </source>
</reference>
<feature type="region of interest" description="Disordered" evidence="2">
    <location>
        <begin position="194"/>
        <end position="216"/>
    </location>
</feature>
<dbReference type="AlphaFoldDB" id="A0A9W8TMM5"/>
<evidence type="ECO:0000256" key="2">
    <source>
        <dbReference type="SAM" id="MobiDB-lite"/>
    </source>
</evidence>
<dbReference type="EMBL" id="JANPWZ010000996">
    <property type="protein sequence ID" value="KAJ3569813.1"/>
    <property type="molecule type" value="Genomic_DNA"/>
</dbReference>
<dbReference type="Pfam" id="PF00505">
    <property type="entry name" value="HMG_box"/>
    <property type="match status" value="1"/>
</dbReference>
<evidence type="ECO:0000313" key="4">
    <source>
        <dbReference type="EMBL" id="KAJ3569813.1"/>
    </source>
</evidence>
<organism evidence="4 5">
    <name type="scientific">Xylaria arbuscula</name>
    <dbReference type="NCBI Taxonomy" id="114810"/>
    <lineage>
        <taxon>Eukaryota</taxon>
        <taxon>Fungi</taxon>
        <taxon>Dikarya</taxon>
        <taxon>Ascomycota</taxon>
        <taxon>Pezizomycotina</taxon>
        <taxon>Sordariomycetes</taxon>
        <taxon>Xylariomycetidae</taxon>
        <taxon>Xylariales</taxon>
        <taxon>Xylariaceae</taxon>
        <taxon>Xylaria</taxon>
    </lineage>
</organism>
<evidence type="ECO:0000313" key="5">
    <source>
        <dbReference type="Proteomes" id="UP001148614"/>
    </source>
</evidence>
<dbReference type="SMART" id="SM00398">
    <property type="entry name" value="HMG"/>
    <property type="match status" value="1"/>
</dbReference>
<dbReference type="GO" id="GO:0003677">
    <property type="term" value="F:DNA binding"/>
    <property type="evidence" value="ECO:0007669"/>
    <property type="project" value="UniProtKB-UniRule"/>
</dbReference>
<sequence length="246" mass="28482">MQNRRDEHNSIRESNGPPAKKLRKPKDSESPGDKKRFMNAFMLFRQGSHQQVQAQYPRYQSKNGTISKIISTMWAAKTDAEQQPWFDEYLELRRLDPDFIDNPGDQRPRRKMRKEADRLKAVAQLQLIQKQNAKGEELVFSDDHNEITRLLEQHDIDSSSDGINGRPNDRARILQGPSEAVGLGIEMNQDLSFDPDLNPQTNQRNDREQPVSAEFQSHSHDLEVSGQGFDFDNDINLDMFLNFEEE</sequence>
<feature type="domain" description="HMG box" evidence="3">
    <location>
        <begin position="34"/>
        <end position="94"/>
    </location>
</feature>
<dbReference type="SUPFAM" id="SSF47095">
    <property type="entry name" value="HMG-box"/>
    <property type="match status" value="1"/>
</dbReference>
<feature type="compositionally biased region" description="Basic and acidic residues" evidence="2">
    <location>
        <begin position="1"/>
        <end position="11"/>
    </location>
</feature>
<dbReference type="GO" id="GO:0005634">
    <property type="term" value="C:nucleus"/>
    <property type="evidence" value="ECO:0007669"/>
    <property type="project" value="UniProtKB-UniRule"/>
</dbReference>
<evidence type="ECO:0000256" key="1">
    <source>
        <dbReference type="PROSITE-ProRule" id="PRU00267"/>
    </source>
</evidence>
<feature type="compositionally biased region" description="Basic and acidic residues" evidence="2">
    <location>
        <begin position="25"/>
        <end position="36"/>
    </location>
</feature>
<gene>
    <name evidence="4" type="ORF">NPX13_g5954</name>
</gene>
<dbReference type="InterPro" id="IPR036910">
    <property type="entry name" value="HMG_box_dom_sf"/>
</dbReference>
<name>A0A9W8TMM5_9PEZI</name>
<keyword evidence="5" id="KW-1185">Reference proteome</keyword>
<feature type="DNA-binding region" description="HMG box" evidence="1">
    <location>
        <begin position="34"/>
        <end position="94"/>
    </location>
</feature>